<keyword evidence="1" id="KW-0732">Signal</keyword>
<dbReference type="EMBL" id="AZBU02000012">
    <property type="protein sequence ID" value="TKR59363.1"/>
    <property type="molecule type" value="Genomic_DNA"/>
</dbReference>
<feature type="signal peptide" evidence="1">
    <location>
        <begin position="1"/>
        <end position="20"/>
    </location>
</feature>
<reference evidence="2 3" key="2">
    <citation type="journal article" date="2019" name="G3 (Bethesda)">
        <title>Hybrid Assembly of the Genome of the Entomopathogenic Nematode Steinernema carpocapsae Identifies the X-Chromosome.</title>
        <authorList>
            <person name="Serra L."/>
            <person name="Macchietto M."/>
            <person name="Macias-Munoz A."/>
            <person name="McGill C.J."/>
            <person name="Rodriguez I.M."/>
            <person name="Rodriguez B."/>
            <person name="Murad R."/>
            <person name="Mortazavi A."/>
        </authorList>
    </citation>
    <scope>NUCLEOTIDE SEQUENCE [LARGE SCALE GENOMIC DNA]</scope>
    <source>
        <strain evidence="2 3">ALL</strain>
    </source>
</reference>
<comment type="caution">
    <text evidence="2">The sequence shown here is derived from an EMBL/GenBank/DDBJ whole genome shotgun (WGS) entry which is preliminary data.</text>
</comment>
<evidence type="ECO:0000313" key="2">
    <source>
        <dbReference type="EMBL" id="TKR59363.1"/>
    </source>
</evidence>
<name>A0A4U5LTG8_STECR</name>
<protein>
    <recommendedName>
        <fullName evidence="4">SEA domain-containing protein</fullName>
    </recommendedName>
</protein>
<evidence type="ECO:0000313" key="3">
    <source>
        <dbReference type="Proteomes" id="UP000298663"/>
    </source>
</evidence>
<accession>A0A4U5LTG8</accession>
<evidence type="ECO:0008006" key="4">
    <source>
        <dbReference type="Google" id="ProtNLM"/>
    </source>
</evidence>
<proteinExistence type="predicted"/>
<dbReference type="Proteomes" id="UP000298663">
    <property type="component" value="Unassembled WGS sequence"/>
</dbReference>
<reference evidence="2 3" key="1">
    <citation type="journal article" date="2015" name="Genome Biol.">
        <title>Comparative genomics of Steinernema reveals deeply conserved gene regulatory networks.</title>
        <authorList>
            <person name="Dillman A.R."/>
            <person name="Macchietto M."/>
            <person name="Porter C.F."/>
            <person name="Rogers A."/>
            <person name="Williams B."/>
            <person name="Antoshechkin I."/>
            <person name="Lee M.M."/>
            <person name="Goodwin Z."/>
            <person name="Lu X."/>
            <person name="Lewis E.E."/>
            <person name="Goodrich-Blair H."/>
            <person name="Stock S.P."/>
            <person name="Adams B.J."/>
            <person name="Sternberg P.W."/>
            <person name="Mortazavi A."/>
        </authorList>
    </citation>
    <scope>NUCLEOTIDE SEQUENCE [LARGE SCALE GENOMIC DNA]</scope>
    <source>
        <strain evidence="2 3">ALL</strain>
    </source>
</reference>
<organism evidence="2 3">
    <name type="scientific">Steinernema carpocapsae</name>
    <name type="common">Entomopathogenic nematode</name>
    <dbReference type="NCBI Taxonomy" id="34508"/>
    <lineage>
        <taxon>Eukaryota</taxon>
        <taxon>Metazoa</taxon>
        <taxon>Ecdysozoa</taxon>
        <taxon>Nematoda</taxon>
        <taxon>Chromadorea</taxon>
        <taxon>Rhabditida</taxon>
        <taxon>Tylenchina</taxon>
        <taxon>Panagrolaimomorpha</taxon>
        <taxon>Strongyloidoidea</taxon>
        <taxon>Steinernematidae</taxon>
        <taxon>Steinernema</taxon>
    </lineage>
</organism>
<evidence type="ECO:0000256" key="1">
    <source>
        <dbReference type="SAM" id="SignalP"/>
    </source>
</evidence>
<sequence length="233" mass="25328">MESRGFRFLLYWTLLASSSAHSVSYSTSTYELYYDITWFDTTFNGQPSYNVTYTNLGPLSYTGHVTITDYQRTLNLTVETLRDSVKSPFTSTVTESFGDIVLTRSFFQDGTSTVKEADCGGLMSMDQCVTGSCHSGVLCLCASGSECEENPSIPKTTTKSTTITASTTSTILPPTVQKSTVKILSTTTLIASSSTIPKSSNVTNGFNYPDANPCLKLVLDVCTNLEPYDAVKI</sequence>
<gene>
    <name evidence="2" type="ORF">L596_029045</name>
</gene>
<feature type="chain" id="PRO_5020613653" description="SEA domain-containing protein" evidence="1">
    <location>
        <begin position="21"/>
        <end position="233"/>
    </location>
</feature>
<dbReference type="AlphaFoldDB" id="A0A4U5LTG8"/>
<keyword evidence="3" id="KW-1185">Reference proteome</keyword>